<dbReference type="PROSITE" id="PS51186">
    <property type="entry name" value="GNAT"/>
    <property type="match status" value="1"/>
</dbReference>
<dbReference type="InterPro" id="IPR016181">
    <property type="entry name" value="Acyl_CoA_acyltransferase"/>
</dbReference>
<dbReference type="SUPFAM" id="SSF55729">
    <property type="entry name" value="Acyl-CoA N-acyltransferases (Nat)"/>
    <property type="match status" value="1"/>
</dbReference>
<proteinExistence type="predicted"/>
<dbReference type="Pfam" id="PF00583">
    <property type="entry name" value="Acetyltransf_1"/>
    <property type="match status" value="1"/>
</dbReference>
<evidence type="ECO:0000313" key="5">
    <source>
        <dbReference type="Proteomes" id="UP001549037"/>
    </source>
</evidence>
<evidence type="ECO:0000313" key="4">
    <source>
        <dbReference type="EMBL" id="MET3634859.1"/>
    </source>
</evidence>
<feature type="domain" description="N-acetyltransferase" evidence="3">
    <location>
        <begin position="1"/>
        <end position="155"/>
    </location>
</feature>
<dbReference type="Proteomes" id="UP001549037">
    <property type="component" value="Unassembled WGS sequence"/>
</dbReference>
<dbReference type="InterPro" id="IPR000182">
    <property type="entry name" value="GNAT_dom"/>
</dbReference>
<comment type="caution">
    <text evidence="4">The sequence shown here is derived from an EMBL/GenBank/DDBJ whole genome shotgun (WGS) entry which is preliminary data.</text>
</comment>
<keyword evidence="5" id="KW-1185">Reference proteome</keyword>
<evidence type="ECO:0000259" key="3">
    <source>
        <dbReference type="PROSITE" id="PS51186"/>
    </source>
</evidence>
<reference evidence="4 5" key="1">
    <citation type="submission" date="2024-06" db="EMBL/GenBank/DDBJ databases">
        <title>Genomic Encyclopedia of Type Strains, Phase IV (KMG-IV): sequencing the most valuable type-strain genomes for metagenomic binning, comparative biology and taxonomic classification.</title>
        <authorList>
            <person name="Goeker M."/>
        </authorList>
    </citation>
    <scope>NUCLEOTIDE SEQUENCE [LARGE SCALE GENOMIC DNA]</scope>
    <source>
        <strain evidence="4 5">DSM 28302</strain>
    </source>
</reference>
<accession>A0ABV2JGF5</accession>
<evidence type="ECO:0000256" key="1">
    <source>
        <dbReference type="ARBA" id="ARBA00022679"/>
    </source>
</evidence>
<dbReference type="CDD" id="cd04301">
    <property type="entry name" value="NAT_SF"/>
    <property type="match status" value="1"/>
</dbReference>
<gene>
    <name evidence="4" type="ORF">ABID28_001520</name>
</gene>
<keyword evidence="1" id="KW-0808">Transferase</keyword>
<protein>
    <submittedName>
        <fullName evidence="4">Ribosomal protein S18 acetylase RimI-like enzyme</fullName>
    </submittedName>
</protein>
<dbReference type="Gene3D" id="3.40.630.30">
    <property type="match status" value="1"/>
</dbReference>
<dbReference type="InterPro" id="IPR050832">
    <property type="entry name" value="Bact_Acetyltransf"/>
</dbReference>
<sequence>MIKRASREDISALENLLGQVLYVHHLARPDLFKPVGSKFSRQELEELLEDDQKPVFVFVDEENRVLGHLFTIIQEHGGLAKESVKTLFIDDLCVDETARGQKIGEKLYQYALAYAREIGCYNVTLDVWNPNQGALRFYERLGLIPQMTVMEQILD</sequence>
<dbReference type="PANTHER" id="PTHR43877:SF2">
    <property type="entry name" value="AMINOALKYLPHOSPHONATE N-ACETYLTRANSFERASE-RELATED"/>
    <property type="match status" value="1"/>
</dbReference>
<dbReference type="PANTHER" id="PTHR43877">
    <property type="entry name" value="AMINOALKYLPHOSPHONATE N-ACETYLTRANSFERASE-RELATED-RELATED"/>
    <property type="match status" value="1"/>
</dbReference>
<dbReference type="EMBL" id="JBEPLN010000029">
    <property type="protein sequence ID" value="MET3634859.1"/>
    <property type="molecule type" value="Genomic_DNA"/>
</dbReference>
<name>A0ABV2JGF5_9STRE</name>
<organism evidence="4 5">
    <name type="scientific">Streptococcus porcorum</name>
    <dbReference type="NCBI Taxonomy" id="701526"/>
    <lineage>
        <taxon>Bacteria</taxon>
        <taxon>Bacillati</taxon>
        <taxon>Bacillota</taxon>
        <taxon>Bacilli</taxon>
        <taxon>Lactobacillales</taxon>
        <taxon>Streptococcaceae</taxon>
        <taxon>Streptococcus</taxon>
    </lineage>
</organism>
<keyword evidence="2" id="KW-0012">Acyltransferase</keyword>
<dbReference type="RefSeq" id="WP_354369562.1">
    <property type="nucleotide sequence ID" value="NZ_JBEPLN010000029.1"/>
</dbReference>
<evidence type="ECO:0000256" key="2">
    <source>
        <dbReference type="ARBA" id="ARBA00023315"/>
    </source>
</evidence>